<dbReference type="GO" id="GO:0000160">
    <property type="term" value="P:phosphorelay signal transduction system"/>
    <property type="evidence" value="ECO:0007669"/>
    <property type="project" value="InterPro"/>
</dbReference>
<dbReference type="SUPFAM" id="SSF52172">
    <property type="entry name" value="CheY-like"/>
    <property type="match status" value="1"/>
</dbReference>
<dbReference type="EMBL" id="JALJEJ010000015">
    <property type="protein sequence ID" value="MCJ8211986.1"/>
    <property type="molecule type" value="Genomic_DNA"/>
</dbReference>
<sequence length="125" mass="14339">MELLKTKKRVLLLDKDNGLINIVDELLFTGNWDISITFDPNAVFDIATKFRPDLIILDYTLLGYECAIICEDFKADHLLKNIPVIVITTYKTRKISRDVFKCDALFIKPQDFEILAAKMDLLLAS</sequence>
<evidence type="ECO:0000313" key="4">
    <source>
        <dbReference type="EMBL" id="MCJ8211986.1"/>
    </source>
</evidence>
<dbReference type="AlphaFoldDB" id="A0A9X1X7I8"/>
<gene>
    <name evidence="4" type="ORF">MUY27_19870</name>
</gene>
<evidence type="ECO:0000256" key="2">
    <source>
        <dbReference type="PROSITE-ProRule" id="PRU00169"/>
    </source>
</evidence>
<dbReference type="InterPro" id="IPR050595">
    <property type="entry name" value="Bact_response_regulator"/>
</dbReference>
<feature type="domain" description="Response regulatory" evidence="3">
    <location>
        <begin position="9"/>
        <end position="123"/>
    </location>
</feature>
<dbReference type="PANTHER" id="PTHR44591:SF3">
    <property type="entry name" value="RESPONSE REGULATORY DOMAIN-CONTAINING PROTEIN"/>
    <property type="match status" value="1"/>
</dbReference>
<dbReference type="InterPro" id="IPR011006">
    <property type="entry name" value="CheY-like_superfamily"/>
</dbReference>
<dbReference type="InterPro" id="IPR001789">
    <property type="entry name" value="Sig_transdc_resp-reg_receiver"/>
</dbReference>
<keyword evidence="5" id="KW-1185">Reference proteome</keyword>
<evidence type="ECO:0000259" key="3">
    <source>
        <dbReference type="PROSITE" id="PS50110"/>
    </source>
</evidence>
<protein>
    <recommendedName>
        <fullName evidence="3">Response regulatory domain-containing protein</fullName>
    </recommendedName>
</protein>
<evidence type="ECO:0000313" key="5">
    <source>
        <dbReference type="Proteomes" id="UP001139450"/>
    </source>
</evidence>
<reference evidence="4" key="1">
    <citation type="submission" date="2022-04" db="EMBL/GenBank/DDBJ databases">
        <title>Mucilaginibacter sp. RS28 isolated from freshwater.</title>
        <authorList>
            <person name="Ko S.-R."/>
        </authorList>
    </citation>
    <scope>NUCLEOTIDE SEQUENCE</scope>
    <source>
        <strain evidence="4">RS28</strain>
    </source>
</reference>
<comment type="caution">
    <text evidence="4">The sequence shown here is derived from an EMBL/GenBank/DDBJ whole genome shotgun (WGS) entry which is preliminary data.</text>
</comment>
<keyword evidence="1 2" id="KW-0597">Phosphoprotein</keyword>
<accession>A0A9X1X7I8</accession>
<organism evidence="4 5">
    <name type="scientific">Mucilaginibacter straminoryzae</name>
    <dbReference type="NCBI Taxonomy" id="2932774"/>
    <lineage>
        <taxon>Bacteria</taxon>
        <taxon>Pseudomonadati</taxon>
        <taxon>Bacteroidota</taxon>
        <taxon>Sphingobacteriia</taxon>
        <taxon>Sphingobacteriales</taxon>
        <taxon>Sphingobacteriaceae</taxon>
        <taxon>Mucilaginibacter</taxon>
    </lineage>
</organism>
<name>A0A9X1X7I8_9SPHI</name>
<proteinExistence type="predicted"/>
<dbReference type="PANTHER" id="PTHR44591">
    <property type="entry name" value="STRESS RESPONSE REGULATOR PROTEIN 1"/>
    <property type="match status" value="1"/>
</dbReference>
<dbReference type="PROSITE" id="PS50110">
    <property type="entry name" value="RESPONSE_REGULATORY"/>
    <property type="match status" value="1"/>
</dbReference>
<dbReference type="Gene3D" id="3.40.50.2300">
    <property type="match status" value="1"/>
</dbReference>
<evidence type="ECO:0000256" key="1">
    <source>
        <dbReference type="ARBA" id="ARBA00022553"/>
    </source>
</evidence>
<feature type="modified residue" description="4-aspartylphosphate" evidence="2">
    <location>
        <position position="58"/>
    </location>
</feature>
<dbReference type="Proteomes" id="UP001139450">
    <property type="component" value="Unassembled WGS sequence"/>
</dbReference>
<dbReference type="RefSeq" id="WP_245133126.1">
    <property type="nucleotide sequence ID" value="NZ_JALJEJ010000015.1"/>
</dbReference>